<evidence type="ECO:0000313" key="16">
    <source>
        <dbReference type="EMBL" id="KAG8509521.1"/>
    </source>
</evidence>
<keyword evidence="11 12" id="KW-0807">Transducer</keyword>
<keyword evidence="6" id="KW-0552">Olfaction</keyword>
<feature type="domain" description="G-protein coupled receptors family 1 profile" evidence="15">
    <location>
        <begin position="41"/>
        <end position="258"/>
    </location>
</feature>
<feature type="non-terminal residue" evidence="16">
    <location>
        <position position="1117"/>
    </location>
</feature>
<protein>
    <submittedName>
        <fullName evidence="16">Olfactory receptor 5K1</fullName>
    </submittedName>
</protein>
<dbReference type="FunFam" id="1.20.1070.10:FF:000015">
    <property type="entry name" value="Olfactory receptor"/>
    <property type="match status" value="1"/>
</dbReference>
<feature type="transmembrane region" description="Helical" evidence="14">
    <location>
        <begin position="322"/>
        <end position="344"/>
    </location>
</feature>
<comment type="subcellular location">
    <subcellularLocation>
        <location evidence="2">Cell membrane</location>
        <topology evidence="2">Multi-pass membrane protein</topology>
    </subcellularLocation>
</comment>
<comment type="function">
    <text evidence="1">Putative odorant or sperm cell receptor.</text>
</comment>
<feature type="transmembrane region" description="Helical" evidence="14">
    <location>
        <begin position="827"/>
        <end position="847"/>
    </location>
</feature>
<dbReference type="GO" id="GO:0004930">
    <property type="term" value="F:G protein-coupled receptor activity"/>
    <property type="evidence" value="ECO:0007669"/>
    <property type="project" value="UniProtKB-KW"/>
</dbReference>
<dbReference type="PANTHER" id="PTHR48018">
    <property type="entry name" value="OLFACTORY RECEPTOR"/>
    <property type="match status" value="1"/>
</dbReference>
<feature type="transmembrane region" description="Helical" evidence="14">
    <location>
        <begin position="26"/>
        <end position="48"/>
    </location>
</feature>
<dbReference type="PROSITE" id="PS50262">
    <property type="entry name" value="G_PROTEIN_RECEP_F1_2"/>
    <property type="match status" value="3"/>
</dbReference>
<comment type="similarity">
    <text evidence="12">Belongs to the G-protein coupled receptor 1 family.</text>
</comment>
<evidence type="ECO:0000256" key="13">
    <source>
        <dbReference type="SAM" id="MobiDB-lite"/>
    </source>
</evidence>
<evidence type="ECO:0000256" key="5">
    <source>
        <dbReference type="ARBA" id="ARBA00022692"/>
    </source>
</evidence>
<evidence type="ECO:0000256" key="2">
    <source>
        <dbReference type="ARBA" id="ARBA00004651"/>
    </source>
</evidence>
<evidence type="ECO:0000256" key="3">
    <source>
        <dbReference type="ARBA" id="ARBA00022475"/>
    </source>
</evidence>
<keyword evidence="9 14" id="KW-0472">Membrane</keyword>
<feature type="domain" description="G-protein coupled receptors family 1 profile" evidence="15">
    <location>
        <begin position="334"/>
        <end position="524"/>
    </location>
</feature>
<evidence type="ECO:0000256" key="8">
    <source>
        <dbReference type="ARBA" id="ARBA00023040"/>
    </source>
</evidence>
<dbReference type="Gene3D" id="1.20.1070.10">
    <property type="entry name" value="Rhodopsin 7-helix transmembrane proteins"/>
    <property type="match status" value="3"/>
</dbReference>
<dbReference type="PRINTS" id="PR00245">
    <property type="entry name" value="OLFACTORYR"/>
</dbReference>
<feature type="transmembrane region" description="Helical" evidence="14">
    <location>
        <begin position="1015"/>
        <end position="1035"/>
    </location>
</feature>
<keyword evidence="10 12" id="KW-0675">Receptor</keyword>
<feature type="transmembrane region" description="Helical" evidence="14">
    <location>
        <begin position="509"/>
        <end position="532"/>
    </location>
</feature>
<feature type="transmembrane region" description="Helical" evidence="14">
    <location>
        <begin position="140"/>
        <end position="158"/>
    </location>
</feature>
<keyword evidence="5 12" id="KW-0812">Transmembrane</keyword>
<feature type="transmembrane region" description="Helical" evidence="14">
    <location>
        <begin position="433"/>
        <end position="457"/>
    </location>
</feature>
<evidence type="ECO:0000256" key="11">
    <source>
        <dbReference type="ARBA" id="ARBA00023224"/>
    </source>
</evidence>
<dbReference type="InterPro" id="IPR000276">
    <property type="entry name" value="GPCR_Rhodpsn"/>
</dbReference>
<keyword evidence="3" id="KW-1003">Cell membrane</keyword>
<gene>
    <name evidence="16" type="ORF">J0S82_011973</name>
</gene>
<feature type="region of interest" description="Disordered" evidence="13">
    <location>
        <begin position="946"/>
        <end position="982"/>
    </location>
</feature>
<feature type="transmembrane region" description="Helical" evidence="14">
    <location>
        <begin position="615"/>
        <end position="634"/>
    </location>
</feature>
<dbReference type="EMBL" id="JAGFMF010011942">
    <property type="protein sequence ID" value="KAG8509521.1"/>
    <property type="molecule type" value="Genomic_DNA"/>
</dbReference>
<evidence type="ECO:0000256" key="7">
    <source>
        <dbReference type="ARBA" id="ARBA00022989"/>
    </source>
</evidence>
<dbReference type="AlphaFoldDB" id="A0A8J5ZXM4"/>
<feature type="transmembrane region" description="Helical" evidence="14">
    <location>
        <begin position="654"/>
        <end position="675"/>
    </location>
</feature>
<feature type="transmembrane region" description="Helical" evidence="14">
    <location>
        <begin position="60"/>
        <end position="79"/>
    </location>
</feature>
<feature type="domain" description="G-protein coupled receptors family 1 profile" evidence="15">
    <location>
        <begin position="596"/>
        <end position="845"/>
    </location>
</feature>
<evidence type="ECO:0000256" key="9">
    <source>
        <dbReference type="ARBA" id="ARBA00023136"/>
    </source>
</evidence>
<comment type="caution">
    <text evidence="16">The sequence shown here is derived from an EMBL/GenBank/DDBJ whole genome shotgun (WGS) entry which is preliminary data.</text>
</comment>
<dbReference type="PROSITE" id="PS00237">
    <property type="entry name" value="G_PROTEIN_RECEP_F1_1"/>
    <property type="match status" value="2"/>
</dbReference>
<feature type="transmembrane region" description="Helical" evidence="14">
    <location>
        <begin position="792"/>
        <end position="815"/>
    </location>
</feature>
<reference evidence="16" key="1">
    <citation type="journal article" date="2021" name="Evol. Appl.">
        <title>The genome of the Pyrenean desman and the effects of bottlenecks and inbreeding on the genomic landscape of an endangered species.</title>
        <authorList>
            <person name="Escoda L."/>
            <person name="Castresana J."/>
        </authorList>
    </citation>
    <scope>NUCLEOTIDE SEQUENCE</scope>
    <source>
        <strain evidence="16">IBE-C5619</strain>
    </source>
</reference>
<evidence type="ECO:0000256" key="12">
    <source>
        <dbReference type="RuleBase" id="RU000688"/>
    </source>
</evidence>
<dbReference type="GO" id="GO:0004984">
    <property type="term" value="F:olfactory receptor activity"/>
    <property type="evidence" value="ECO:0007669"/>
    <property type="project" value="InterPro"/>
</dbReference>
<dbReference type="GO" id="GO:0005886">
    <property type="term" value="C:plasma membrane"/>
    <property type="evidence" value="ECO:0007669"/>
    <property type="project" value="UniProtKB-SubCell"/>
</dbReference>
<sequence>MIMENHSLTTEFILIEFTDHPVLKTLLFVLFLLIYVITMVGNLGLVVLIFMECRLHTPMYIFLGNLALMDSCCSCAITPKMLQNFFSKDRMISLYECMAQFYFLCVAETADCFLLAAMAYDRYMAICSPLQYHTMMSKKLCIQMTIGTFIASNLHSMIHVGFLLRLTFCRSNQIDHFFCDILPLYRLSCTDPYINELMIYIFSMPIQIFTIATVLISYFCILFTIFRMKSKERKGKAFSTCASHFLSVSIFYICLLMYIRPFEEGDKDIPVAIFYTIIIPLLNPFIYSLRNKEMTKDNHYFTTEFILIGFTDHPVLKTLLFVLFLLIYVITMVGNLGLVVLIFMECRLHTPMYIFLGNLALMDSCCSCAITPKMLQNFFSKDRMISLYECMAQFYFLCVAETADCFLLAAMAYDRYVAICNPLQYHTMMSKKLCIQMTTGTYIAGNIHSIIHVAFLVRLSCVDPYINELMIFIFSGSVQVFSITIVILSYLCILFTIFKMKSKEGRGKALSSCASHFLSVSIFYGSLLSMYIRPSSVEKGDNDIPIAIFYTLKSGMDEENQTMKTEFILEGFTDHPEMKTLLFVVFLTIYLITMVGNVGLVVLISKEHRLHTPMYIFLGNLAFVDSCCACAITPKMLENFFSENRKISFYECMAQFYFLCTVETADCFLLAAMAYDRYVAICSPLQYHTMMSKKLCVQITIGAYTAGNLHSMIHVGLLLRLAFCRSNHINHFYCDILPLYRLSCVDPYINELVLFIFSGSIQVFTIGSVLISYLYILFTIFKMKSKEGRAKAFSTCASHFLSVSLFYGSLFFMYIRPNLLEEGDRDIPAAILFTIVVPLLNPFIYSLRNKEVIAVSRKILKIKSSHEKKMLTLALLLTHSQDVYDIEEEGLPIIEEPPERPGAGVFLDLTVPNLLEGMRAYPNTPAGGHAQVGAPVLDTGINGRRHEAARTGRTDQQREHQRAAVRAAAAGGTDTSSKAVERRWPGTWQAEVRGRRGYREAGNPPRPRRISPSRLLLLFLLLLLVRPLVHAHPGMLAAPQVSIISGGRVEIPDQPLPYNPSAQNHPEPYSCGAFLPLQHIAAQQDLCLEKNQCAPYPCRKADVASPMKTPEGICQGV</sequence>
<keyword evidence="4" id="KW-0716">Sensory transduction</keyword>
<feature type="transmembrane region" description="Helical" evidence="14">
    <location>
        <begin position="271"/>
        <end position="287"/>
    </location>
</feature>
<feature type="transmembrane region" description="Helical" evidence="14">
    <location>
        <begin position="581"/>
        <end position="603"/>
    </location>
</feature>
<evidence type="ECO:0000313" key="17">
    <source>
        <dbReference type="Proteomes" id="UP000700334"/>
    </source>
</evidence>
<keyword evidence="7 14" id="KW-1133">Transmembrane helix</keyword>
<feature type="transmembrane region" description="Helical" evidence="14">
    <location>
        <begin position="695"/>
        <end position="713"/>
    </location>
</feature>
<evidence type="ECO:0000256" key="1">
    <source>
        <dbReference type="ARBA" id="ARBA00003929"/>
    </source>
</evidence>
<evidence type="ECO:0000259" key="15">
    <source>
        <dbReference type="PROSITE" id="PS50262"/>
    </source>
</evidence>
<feature type="transmembrane region" description="Helical" evidence="14">
    <location>
        <begin position="752"/>
        <end position="780"/>
    </location>
</feature>
<accession>A0A8J5ZXM4</accession>
<proteinExistence type="inferred from homology"/>
<dbReference type="FunFam" id="1.20.1070.10:FF:000004">
    <property type="entry name" value="Olfactory receptor"/>
    <property type="match status" value="2"/>
</dbReference>
<dbReference type="SUPFAM" id="SSF81321">
    <property type="entry name" value="Family A G protein-coupled receptor-like"/>
    <property type="match status" value="3"/>
</dbReference>
<dbReference type="Pfam" id="PF13853">
    <property type="entry name" value="7tm_4"/>
    <property type="match status" value="3"/>
</dbReference>
<feature type="transmembrane region" description="Helical" evidence="14">
    <location>
        <begin position="237"/>
        <end position="259"/>
    </location>
</feature>
<keyword evidence="8 12" id="KW-0297">G-protein coupled receptor</keyword>
<evidence type="ECO:0000256" key="4">
    <source>
        <dbReference type="ARBA" id="ARBA00022606"/>
    </source>
</evidence>
<evidence type="ECO:0000256" key="6">
    <source>
        <dbReference type="ARBA" id="ARBA00022725"/>
    </source>
</evidence>
<dbReference type="PRINTS" id="PR00237">
    <property type="entry name" value="GPCRRHODOPSN"/>
</dbReference>
<dbReference type="InterPro" id="IPR000725">
    <property type="entry name" value="Olfact_rcpt"/>
</dbReference>
<keyword evidence="17" id="KW-1185">Reference proteome</keyword>
<dbReference type="CDD" id="cd15409">
    <property type="entry name" value="7tmA_OR5H-like"/>
    <property type="match status" value="1"/>
</dbReference>
<dbReference type="OrthoDB" id="9975554at2759"/>
<dbReference type="InterPro" id="IPR017452">
    <property type="entry name" value="GPCR_Rhodpsn_7TM"/>
</dbReference>
<feature type="transmembrane region" description="Helical" evidence="14">
    <location>
        <begin position="392"/>
        <end position="413"/>
    </location>
</feature>
<feature type="transmembrane region" description="Helical" evidence="14">
    <location>
        <begin position="197"/>
        <end position="225"/>
    </location>
</feature>
<evidence type="ECO:0000256" key="10">
    <source>
        <dbReference type="ARBA" id="ARBA00023170"/>
    </source>
</evidence>
<evidence type="ECO:0000256" key="14">
    <source>
        <dbReference type="SAM" id="Phobius"/>
    </source>
</evidence>
<feature type="transmembrane region" description="Helical" evidence="14">
    <location>
        <begin position="469"/>
        <end position="497"/>
    </location>
</feature>
<dbReference type="Proteomes" id="UP000700334">
    <property type="component" value="Unassembled WGS sequence"/>
</dbReference>
<feature type="compositionally biased region" description="Basic and acidic residues" evidence="13">
    <location>
        <begin position="946"/>
        <end position="962"/>
    </location>
</feature>
<organism evidence="16 17">
    <name type="scientific">Galemys pyrenaicus</name>
    <name type="common">Iberian desman</name>
    <name type="synonym">Pyrenean desman</name>
    <dbReference type="NCBI Taxonomy" id="202257"/>
    <lineage>
        <taxon>Eukaryota</taxon>
        <taxon>Metazoa</taxon>
        <taxon>Chordata</taxon>
        <taxon>Craniata</taxon>
        <taxon>Vertebrata</taxon>
        <taxon>Euteleostomi</taxon>
        <taxon>Mammalia</taxon>
        <taxon>Eutheria</taxon>
        <taxon>Laurasiatheria</taxon>
        <taxon>Eulipotyphla</taxon>
        <taxon>Talpidae</taxon>
        <taxon>Galemys</taxon>
    </lineage>
</organism>
<feature type="transmembrane region" description="Helical" evidence="14">
    <location>
        <begin position="99"/>
        <end position="120"/>
    </location>
</feature>
<name>A0A8J5ZXM4_GALPY</name>